<dbReference type="SUPFAM" id="SSF56601">
    <property type="entry name" value="beta-lactamase/transpeptidase-like"/>
    <property type="match status" value="1"/>
</dbReference>
<dbReference type="Proteomes" id="UP001141619">
    <property type="component" value="Unassembled WGS sequence"/>
</dbReference>
<dbReference type="AlphaFoldDB" id="A0A9X3TZG6"/>
<accession>A0A9X3TZG6</accession>
<dbReference type="InterPro" id="IPR052907">
    <property type="entry name" value="Beta-lactamase/esterase"/>
</dbReference>
<gene>
    <name evidence="2" type="ORF">NYP16_11280</name>
</gene>
<reference evidence="2" key="2">
    <citation type="journal article" date="2023" name="Syst. Appl. Microbiol.">
        <title>Govania unica gen. nov., sp. nov., a rare biosphere bacterium that represents a novel family in the class Alphaproteobacteria.</title>
        <authorList>
            <person name="Vandamme P."/>
            <person name="Peeters C."/>
            <person name="Hettiarachchi A."/>
            <person name="Cnockaert M."/>
            <person name="Carlier A."/>
        </authorList>
    </citation>
    <scope>NUCLEOTIDE SEQUENCE</scope>
    <source>
        <strain evidence="2">LMG 31809</strain>
    </source>
</reference>
<protein>
    <submittedName>
        <fullName evidence="2">Beta-lactamase family protein</fullName>
    </submittedName>
</protein>
<sequence length="380" mass="41048">MTMIEVCLQGTCDPRFSHVKDAFAENFRDRGEVGAAVAVYKDGQKIVDLWGGVANPDTGQLWTEDSIVCMMSVGKSMAALCLLMLVDRGHLDLDKTVARYWPEFGQAGKEAITVRTLMQGKAGLLYADQAPDNSLYDWPAIIRALEIQAPEWEPGTKGGYHSMTCGFLLGELVRRIDGRSIDLFFDQEVAASLGIDYRFGLKGADYRRVAPLIANPNSQTLQQASSETTKLGRAWRVKPAEPEFHYNSDIFRRAVMPSGNGHGNARAIARVFALLASGGTLDGISLLSADLITQARTQSWSGICEMTDRQLTYGCGFFLNSAPMASFGPNPASFGHPGAGGAVGFADPEAGIAFSYSPNFMCGGASLGDRCEALVQAVYR</sequence>
<dbReference type="Gene3D" id="3.40.710.10">
    <property type="entry name" value="DD-peptidase/beta-lactamase superfamily"/>
    <property type="match status" value="1"/>
</dbReference>
<dbReference type="InterPro" id="IPR001466">
    <property type="entry name" value="Beta-lactam-related"/>
</dbReference>
<organism evidence="2 3">
    <name type="scientific">Govanella unica</name>
    <dbReference type="NCBI Taxonomy" id="2975056"/>
    <lineage>
        <taxon>Bacteria</taxon>
        <taxon>Pseudomonadati</taxon>
        <taxon>Pseudomonadota</taxon>
        <taxon>Alphaproteobacteria</taxon>
        <taxon>Emcibacterales</taxon>
        <taxon>Govanellaceae</taxon>
        <taxon>Govanella</taxon>
    </lineage>
</organism>
<dbReference type="Pfam" id="PF00144">
    <property type="entry name" value="Beta-lactamase"/>
    <property type="match status" value="1"/>
</dbReference>
<dbReference type="PANTHER" id="PTHR43319">
    <property type="entry name" value="BETA-LACTAMASE-RELATED"/>
    <property type="match status" value="1"/>
</dbReference>
<name>A0A9X3TZG6_9PROT</name>
<evidence type="ECO:0000313" key="3">
    <source>
        <dbReference type="Proteomes" id="UP001141619"/>
    </source>
</evidence>
<comment type="caution">
    <text evidence="2">The sequence shown here is derived from an EMBL/GenBank/DDBJ whole genome shotgun (WGS) entry which is preliminary data.</text>
</comment>
<feature type="domain" description="Beta-lactamase-related" evidence="1">
    <location>
        <begin position="24"/>
        <end position="359"/>
    </location>
</feature>
<reference evidence="2" key="1">
    <citation type="submission" date="2022-08" db="EMBL/GenBank/DDBJ databases">
        <authorList>
            <person name="Vandamme P."/>
            <person name="Hettiarachchi A."/>
            <person name="Peeters C."/>
            <person name="Cnockaert M."/>
            <person name="Carlier A."/>
        </authorList>
    </citation>
    <scope>NUCLEOTIDE SEQUENCE</scope>
    <source>
        <strain evidence="2">LMG 31809</strain>
    </source>
</reference>
<dbReference type="EMBL" id="JANWOI010000004">
    <property type="protein sequence ID" value="MDA5194532.1"/>
    <property type="molecule type" value="Genomic_DNA"/>
</dbReference>
<dbReference type="PANTHER" id="PTHR43319:SF3">
    <property type="entry name" value="BETA-LACTAMASE-RELATED DOMAIN-CONTAINING PROTEIN"/>
    <property type="match status" value="1"/>
</dbReference>
<proteinExistence type="predicted"/>
<dbReference type="RefSeq" id="WP_274944237.1">
    <property type="nucleotide sequence ID" value="NZ_JANWOI010000004.1"/>
</dbReference>
<evidence type="ECO:0000259" key="1">
    <source>
        <dbReference type="Pfam" id="PF00144"/>
    </source>
</evidence>
<keyword evidence="3" id="KW-1185">Reference proteome</keyword>
<evidence type="ECO:0000313" key="2">
    <source>
        <dbReference type="EMBL" id="MDA5194532.1"/>
    </source>
</evidence>
<dbReference type="InterPro" id="IPR012338">
    <property type="entry name" value="Beta-lactam/transpept-like"/>
</dbReference>